<comment type="caution">
    <text evidence="6">The sequence shown here is derived from an EMBL/GenBank/DDBJ whole genome shotgun (WGS) entry which is preliminary data.</text>
</comment>
<evidence type="ECO:0000256" key="3">
    <source>
        <dbReference type="ARBA" id="ARBA00023163"/>
    </source>
</evidence>
<comment type="subcellular location">
    <subcellularLocation>
        <location evidence="1">Nucleus</location>
    </subcellularLocation>
</comment>
<protein>
    <submittedName>
        <fullName evidence="6">Myc-type, basic helix-loop-helix (BHLH) domain</fullName>
    </submittedName>
</protein>
<evidence type="ECO:0000259" key="5">
    <source>
        <dbReference type="PROSITE" id="PS50888"/>
    </source>
</evidence>
<sequence length="227" mass="26023">MDESVHGLFGTTDLYTSFDHHQQELPQFQVCFEENYILQSVPQKHGPNGVPVVLRSLSDLPPDDLEHPTKKGKAAFNLYCLMILQSLGRRKRKRNNEKQMEKSKDVVRVRVRRGQATDGHSIAERARREKINNRLRCLQDLVPGCFKTMGMAVMLDVIINYIKSLQNQIEFLSMKLSVASLYYDFNSSELEASQTLQATNAYETQETPRVVRGGYEGTSTFNSAWRF</sequence>
<organism evidence="6 7">
    <name type="scientific">Dillenia turbinata</name>
    <dbReference type="NCBI Taxonomy" id="194707"/>
    <lineage>
        <taxon>Eukaryota</taxon>
        <taxon>Viridiplantae</taxon>
        <taxon>Streptophyta</taxon>
        <taxon>Embryophyta</taxon>
        <taxon>Tracheophyta</taxon>
        <taxon>Spermatophyta</taxon>
        <taxon>Magnoliopsida</taxon>
        <taxon>eudicotyledons</taxon>
        <taxon>Gunneridae</taxon>
        <taxon>Pentapetalae</taxon>
        <taxon>Dilleniales</taxon>
        <taxon>Dilleniaceae</taxon>
        <taxon>Dillenia</taxon>
    </lineage>
</organism>
<dbReference type="GO" id="GO:0003700">
    <property type="term" value="F:DNA-binding transcription factor activity"/>
    <property type="evidence" value="ECO:0007669"/>
    <property type="project" value="TreeGrafter"/>
</dbReference>
<feature type="domain" description="BHLH" evidence="5">
    <location>
        <begin position="115"/>
        <end position="165"/>
    </location>
</feature>
<dbReference type="InterPro" id="IPR011598">
    <property type="entry name" value="bHLH_dom"/>
</dbReference>
<dbReference type="PANTHER" id="PTHR12565:SF367">
    <property type="entry name" value="TRANSCRIPTION FACTOR BHLH75"/>
    <property type="match status" value="1"/>
</dbReference>
<dbReference type="GO" id="GO:0005634">
    <property type="term" value="C:nucleus"/>
    <property type="evidence" value="ECO:0007669"/>
    <property type="project" value="UniProtKB-SubCell"/>
</dbReference>
<dbReference type="PROSITE" id="PS50888">
    <property type="entry name" value="BHLH"/>
    <property type="match status" value="1"/>
</dbReference>
<dbReference type="Gene3D" id="4.10.280.10">
    <property type="entry name" value="Helix-loop-helix DNA-binding domain"/>
    <property type="match status" value="1"/>
</dbReference>
<dbReference type="GO" id="GO:0046983">
    <property type="term" value="F:protein dimerization activity"/>
    <property type="evidence" value="ECO:0007669"/>
    <property type="project" value="InterPro"/>
</dbReference>
<keyword evidence="3" id="KW-0804">Transcription</keyword>
<dbReference type="SUPFAM" id="SSF47459">
    <property type="entry name" value="HLH, helix-loop-helix DNA-binding domain"/>
    <property type="match status" value="1"/>
</dbReference>
<dbReference type="PANTHER" id="PTHR12565">
    <property type="entry name" value="STEROL REGULATORY ELEMENT-BINDING PROTEIN"/>
    <property type="match status" value="1"/>
</dbReference>
<keyword evidence="2" id="KW-0805">Transcription regulation</keyword>
<dbReference type="InterPro" id="IPR036638">
    <property type="entry name" value="HLH_DNA-bd_sf"/>
</dbReference>
<reference evidence="6 7" key="1">
    <citation type="submission" date="2023-12" db="EMBL/GenBank/DDBJ databases">
        <title>A high-quality genome assembly for Dillenia turbinata (Dilleniales).</title>
        <authorList>
            <person name="Chanderbali A."/>
        </authorList>
    </citation>
    <scope>NUCLEOTIDE SEQUENCE [LARGE SCALE GENOMIC DNA]</scope>
    <source>
        <strain evidence="6">LSX21</strain>
        <tissue evidence="6">Leaf</tissue>
    </source>
</reference>
<dbReference type="InterPro" id="IPR024097">
    <property type="entry name" value="bHLH_ZIP_TF"/>
</dbReference>
<evidence type="ECO:0000256" key="2">
    <source>
        <dbReference type="ARBA" id="ARBA00023015"/>
    </source>
</evidence>
<dbReference type="SMART" id="SM00353">
    <property type="entry name" value="HLH"/>
    <property type="match status" value="1"/>
</dbReference>
<evidence type="ECO:0000313" key="6">
    <source>
        <dbReference type="EMBL" id="KAK6931520.1"/>
    </source>
</evidence>
<dbReference type="EMBL" id="JBAMMX010000011">
    <property type="protein sequence ID" value="KAK6931520.1"/>
    <property type="molecule type" value="Genomic_DNA"/>
</dbReference>
<keyword evidence="4" id="KW-0539">Nucleus</keyword>
<proteinExistence type="predicted"/>
<evidence type="ECO:0000256" key="4">
    <source>
        <dbReference type="ARBA" id="ARBA00023242"/>
    </source>
</evidence>
<evidence type="ECO:0000313" key="7">
    <source>
        <dbReference type="Proteomes" id="UP001370490"/>
    </source>
</evidence>
<accession>A0AAN8VCK9</accession>
<dbReference type="Pfam" id="PF00010">
    <property type="entry name" value="HLH"/>
    <property type="match status" value="1"/>
</dbReference>
<dbReference type="Proteomes" id="UP001370490">
    <property type="component" value="Unassembled WGS sequence"/>
</dbReference>
<evidence type="ECO:0000256" key="1">
    <source>
        <dbReference type="ARBA" id="ARBA00004123"/>
    </source>
</evidence>
<dbReference type="AlphaFoldDB" id="A0AAN8VCK9"/>
<name>A0AAN8VCK9_9MAGN</name>
<keyword evidence="7" id="KW-1185">Reference proteome</keyword>
<gene>
    <name evidence="6" type="ORF">RJ641_003313</name>
</gene>